<evidence type="ECO:0000313" key="1">
    <source>
        <dbReference type="EMBL" id="KAK2666073.1"/>
    </source>
</evidence>
<protein>
    <submittedName>
        <fullName evidence="1">Uncharacterized protein</fullName>
    </submittedName>
</protein>
<gene>
    <name evidence="1" type="ORF">Ddye_004647</name>
</gene>
<evidence type="ECO:0000313" key="2">
    <source>
        <dbReference type="Proteomes" id="UP001280121"/>
    </source>
</evidence>
<dbReference type="Proteomes" id="UP001280121">
    <property type="component" value="Unassembled WGS sequence"/>
</dbReference>
<sequence>MSTSQIENVRCKLGFVGGFCMEHDELKGGLALFWKKGIAVHVKSSSLSHINSIVEGSIGKCWRFIGFYGSPNIGERHHSWMLLRRLSHLFSLMWLCCKDCNEISRWCVGSGSSVKFYKDRLLPGPSAFKPISPRVLPENALVSDLCLSSKAWNFELICNSFLPDDASLILSLPRLSPSHAYTLCWHFNKKRFYSVRSGYRLSLHLADRPQS</sequence>
<dbReference type="AlphaFoldDB" id="A0AAE0CXU0"/>
<name>A0AAE0CXU0_9ROSI</name>
<organism evidence="1 2">
    <name type="scientific">Dipteronia dyeriana</name>
    <dbReference type="NCBI Taxonomy" id="168575"/>
    <lineage>
        <taxon>Eukaryota</taxon>
        <taxon>Viridiplantae</taxon>
        <taxon>Streptophyta</taxon>
        <taxon>Embryophyta</taxon>
        <taxon>Tracheophyta</taxon>
        <taxon>Spermatophyta</taxon>
        <taxon>Magnoliopsida</taxon>
        <taxon>eudicotyledons</taxon>
        <taxon>Gunneridae</taxon>
        <taxon>Pentapetalae</taxon>
        <taxon>rosids</taxon>
        <taxon>malvids</taxon>
        <taxon>Sapindales</taxon>
        <taxon>Sapindaceae</taxon>
        <taxon>Hippocastanoideae</taxon>
        <taxon>Acereae</taxon>
        <taxon>Dipteronia</taxon>
    </lineage>
</organism>
<keyword evidence="2" id="KW-1185">Reference proteome</keyword>
<comment type="caution">
    <text evidence="1">The sequence shown here is derived from an EMBL/GenBank/DDBJ whole genome shotgun (WGS) entry which is preliminary data.</text>
</comment>
<reference evidence="1" key="1">
    <citation type="journal article" date="2023" name="Plant J.">
        <title>Genome sequences and population genomics provide insights into the demographic history, inbreeding, and mutation load of two 'living fossil' tree species of Dipteronia.</title>
        <authorList>
            <person name="Feng Y."/>
            <person name="Comes H.P."/>
            <person name="Chen J."/>
            <person name="Zhu S."/>
            <person name="Lu R."/>
            <person name="Zhang X."/>
            <person name="Li P."/>
            <person name="Qiu J."/>
            <person name="Olsen K.M."/>
            <person name="Qiu Y."/>
        </authorList>
    </citation>
    <scope>NUCLEOTIDE SEQUENCE</scope>
    <source>
        <strain evidence="1">KIB01</strain>
    </source>
</reference>
<accession>A0AAE0CXU0</accession>
<dbReference type="EMBL" id="JANJYI010000001">
    <property type="protein sequence ID" value="KAK2666073.1"/>
    <property type="molecule type" value="Genomic_DNA"/>
</dbReference>
<proteinExistence type="predicted"/>